<comment type="caution">
    <text evidence="9">The sequence shown here is derived from an EMBL/GenBank/DDBJ whole genome shotgun (WGS) entry which is preliminary data.</text>
</comment>
<reference evidence="9 10" key="1">
    <citation type="journal article" date="2015" name="Nature">
        <title>rRNA introns, odd ribosomes, and small enigmatic genomes across a large radiation of phyla.</title>
        <authorList>
            <person name="Brown C.T."/>
            <person name="Hug L.A."/>
            <person name="Thomas B.C."/>
            <person name="Sharon I."/>
            <person name="Castelle C.J."/>
            <person name="Singh A."/>
            <person name="Wilkins M.J."/>
            <person name="Williams K.H."/>
            <person name="Banfield J.F."/>
        </authorList>
    </citation>
    <scope>NUCLEOTIDE SEQUENCE [LARGE SCALE GENOMIC DNA]</scope>
</reference>
<dbReference type="GO" id="GO:0006412">
    <property type="term" value="P:translation"/>
    <property type="evidence" value="ECO:0007669"/>
    <property type="project" value="UniProtKB-UniRule"/>
</dbReference>
<protein>
    <recommendedName>
        <fullName evidence="5">Large ribosomal subunit protein bL25</fullName>
    </recommendedName>
    <alternativeName>
        <fullName evidence="5">General stress protein CTC</fullName>
    </alternativeName>
</protein>
<dbReference type="Pfam" id="PF01386">
    <property type="entry name" value="Ribosomal_L25p"/>
    <property type="match status" value="1"/>
</dbReference>
<feature type="compositionally biased region" description="Pro residues" evidence="6">
    <location>
        <begin position="209"/>
        <end position="218"/>
    </location>
</feature>
<proteinExistence type="inferred from homology"/>
<sequence length="218" mass="23632">MAIKHILKAEPRKITGRKVKSLRSQGLIPANVFGKDVKSQSLQVKASDFSKLYKEVGESTLIYLDDRPVMVHEVAVHPVTDKILHVDFHQVNLKEKTTAEVAIKLTGEAPAEKEKQGILVQQLHELEIEALPADMPESIEVSIASLAADGDAIYIKDISVSSKLTIKTDPESIVVKIEPLAKEEPKEEVPVTPSPATVEESAAQEAPAPATPPPSQTA</sequence>
<keyword evidence="1 5" id="KW-0699">rRNA-binding</keyword>
<keyword evidence="4 5" id="KW-0687">Ribonucleoprotein</keyword>
<feature type="region of interest" description="Disordered" evidence="6">
    <location>
        <begin position="179"/>
        <end position="218"/>
    </location>
</feature>
<dbReference type="InterPro" id="IPR037121">
    <property type="entry name" value="Ribosomal_bL25_C"/>
</dbReference>
<evidence type="ECO:0000256" key="3">
    <source>
        <dbReference type="ARBA" id="ARBA00022980"/>
    </source>
</evidence>
<dbReference type="Gene3D" id="2.40.240.10">
    <property type="entry name" value="Ribosomal Protein L25, Chain P"/>
    <property type="match status" value="1"/>
</dbReference>
<feature type="domain" description="Large ribosomal subunit protein bL25 L25" evidence="7">
    <location>
        <begin position="7"/>
        <end position="88"/>
    </location>
</feature>
<evidence type="ECO:0000256" key="5">
    <source>
        <dbReference type="HAMAP-Rule" id="MF_01334"/>
    </source>
</evidence>
<dbReference type="Proteomes" id="UP000034264">
    <property type="component" value="Unassembled WGS sequence"/>
</dbReference>
<keyword evidence="3 5" id="KW-0689">Ribosomal protein</keyword>
<evidence type="ECO:0000256" key="6">
    <source>
        <dbReference type="SAM" id="MobiDB-lite"/>
    </source>
</evidence>
<dbReference type="SUPFAM" id="SSF50715">
    <property type="entry name" value="Ribosomal protein L25-like"/>
    <property type="match status" value="1"/>
</dbReference>
<evidence type="ECO:0000256" key="4">
    <source>
        <dbReference type="ARBA" id="ARBA00023274"/>
    </source>
</evidence>
<dbReference type="InterPro" id="IPR020057">
    <property type="entry name" value="Ribosomal_bL25_b-dom"/>
</dbReference>
<evidence type="ECO:0000256" key="1">
    <source>
        <dbReference type="ARBA" id="ARBA00022730"/>
    </source>
</evidence>
<dbReference type="NCBIfam" id="TIGR00731">
    <property type="entry name" value="bL25_bact_ctc"/>
    <property type="match status" value="1"/>
</dbReference>
<evidence type="ECO:0000313" key="10">
    <source>
        <dbReference type="Proteomes" id="UP000034264"/>
    </source>
</evidence>
<dbReference type="InterPro" id="IPR020930">
    <property type="entry name" value="Ribosomal_uL5_bac-type"/>
</dbReference>
<keyword evidence="2 5" id="KW-0694">RNA-binding</keyword>
<comment type="subunit">
    <text evidence="5">Part of the 50S ribosomal subunit; part of the 5S rRNA/L5/L18/L25 subcomplex. Contacts the 5S rRNA. Binds to the 5S rRNA independently of L5 and L18.</text>
</comment>
<dbReference type="Pfam" id="PF14693">
    <property type="entry name" value="Ribosomal_TL5_C"/>
    <property type="match status" value="1"/>
</dbReference>
<dbReference type="InterPro" id="IPR029751">
    <property type="entry name" value="Ribosomal_L25_dom"/>
</dbReference>
<dbReference type="GO" id="GO:0003735">
    <property type="term" value="F:structural constituent of ribosome"/>
    <property type="evidence" value="ECO:0007669"/>
    <property type="project" value="InterPro"/>
</dbReference>
<accession>A0A0G1M3E6</accession>
<name>A0A0G1M3E6_9BACT</name>
<dbReference type="Gene3D" id="2.170.120.20">
    <property type="entry name" value="Ribosomal protein L25, beta domain"/>
    <property type="match status" value="1"/>
</dbReference>
<evidence type="ECO:0000256" key="2">
    <source>
        <dbReference type="ARBA" id="ARBA00022884"/>
    </source>
</evidence>
<feature type="compositionally biased region" description="Low complexity" evidence="6">
    <location>
        <begin position="190"/>
        <end position="208"/>
    </location>
</feature>
<dbReference type="InterPro" id="IPR020056">
    <property type="entry name" value="Rbsml_bL25/Gln-tRNA_synth_N"/>
</dbReference>
<dbReference type="AlphaFoldDB" id="A0A0G1M3E6"/>
<comment type="function">
    <text evidence="5">This is one of the proteins that binds to the 5S RNA in the ribosome where it forms part of the central protuberance.</text>
</comment>
<dbReference type="InterPro" id="IPR001021">
    <property type="entry name" value="Ribosomal_bL25_long"/>
</dbReference>
<dbReference type="InterPro" id="IPR011035">
    <property type="entry name" value="Ribosomal_bL25/Gln-tRNA_synth"/>
</dbReference>
<dbReference type="HAMAP" id="MF_01334">
    <property type="entry name" value="Ribosomal_bL25_CTC"/>
    <property type="match status" value="1"/>
</dbReference>
<dbReference type="EMBL" id="LCKS01000009">
    <property type="protein sequence ID" value="KKU02704.1"/>
    <property type="molecule type" value="Genomic_DNA"/>
</dbReference>
<dbReference type="GO" id="GO:0008097">
    <property type="term" value="F:5S rRNA binding"/>
    <property type="evidence" value="ECO:0007669"/>
    <property type="project" value="InterPro"/>
</dbReference>
<evidence type="ECO:0000259" key="7">
    <source>
        <dbReference type="Pfam" id="PF01386"/>
    </source>
</evidence>
<gene>
    <name evidence="5" type="primary">rplY</name>
    <name evidence="5" type="synonym">ctc</name>
    <name evidence="9" type="ORF">UX05_C0009G0040</name>
</gene>
<dbReference type="PANTHER" id="PTHR33284:SF1">
    <property type="entry name" value="RIBOSOMAL PROTEIN L25_GLN-TRNA SYNTHETASE, ANTI-CODON-BINDING DOMAIN-CONTAINING PROTEIN"/>
    <property type="match status" value="1"/>
</dbReference>
<comment type="similarity">
    <text evidence="5">Belongs to the bacterial ribosomal protein bL25 family. CTC subfamily.</text>
</comment>
<feature type="domain" description="Large ribosomal subunit protein bL25 beta" evidence="8">
    <location>
        <begin position="96"/>
        <end position="179"/>
    </location>
</feature>
<feature type="compositionally biased region" description="Basic and acidic residues" evidence="6">
    <location>
        <begin position="179"/>
        <end position="189"/>
    </location>
</feature>
<dbReference type="PANTHER" id="PTHR33284">
    <property type="entry name" value="RIBOSOMAL PROTEIN L25/GLN-TRNA SYNTHETASE, ANTI-CODON-BINDING DOMAIN-CONTAINING PROTEIN"/>
    <property type="match status" value="1"/>
</dbReference>
<organism evidence="9 10">
    <name type="scientific">Candidatus Amesbacteria bacterium GW2011_GWC2_45_19</name>
    <dbReference type="NCBI Taxonomy" id="1618366"/>
    <lineage>
        <taxon>Bacteria</taxon>
        <taxon>Candidatus Amesiibacteriota</taxon>
    </lineage>
</organism>
<evidence type="ECO:0000313" key="9">
    <source>
        <dbReference type="EMBL" id="KKU02704.1"/>
    </source>
</evidence>
<evidence type="ECO:0000259" key="8">
    <source>
        <dbReference type="Pfam" id="PF14693"/>
    </source>
</evidence>
<dbReference type="GO" id="GO:0022625">
    <property type="term" value="C:cytosolic large ribosomal subunit"/>
    <property type="evidence" value="ECO:0007669"/>
    <property type="project" value="TreeGrafter"/>
</dbReference>
<dbReference type="CDD" id="cd00495">
    <property type="entry name" value="Ribosomal_L25_TL5_CTC"/>
    <property type="match status" value="1"/>
</dbReference>